<comment type="caution">
    <text evidence="5">The sequence shown here is derived from an EMBL/GenBank/DDBJ whole genome shotgun (WGS) entry which is preliminary data.</text>
</comment>
<dbReference type="RefSeq" id="WP_131917849.1">
    <property type="nucleotide sequence ID" value="NZ_JAOQNU010000002.1"/>
</dbReference>
<evidence type="ECO:0000313" key="6">
    <source>
        <dbReference type="Proteomes" id="UP000294813"/>
    </source>
</evidence>
<dbReference type="PANTHER" id="PTHR38432">
    <property type="entry name" value="TELA-LIKE PROTEIN SAOUHSC_01408"/>
    <property type="match status" value="1"/>
</dbReference>
<feature type="region of interest" description="Disordered" evidence="4">
    <location>
        <begin position="1"/>
        <end position="52"/>
    </location>
</feature>
<dbReference type="PIRSF" id="PIRSF026508">
    <property type="entry name" value="TelA"/>
    <property type="match status" value="1"/>
</dbReference>
<evidence type="ECO:0000256" key="2">
    <source>
        <dbReference type="PIRNR" id="PIRNR026508"/>
    </source>
</evidence>
<proteinExistence type="inferred from homology"/>
<feature type="compositionally biased region" description="Polar residues" evidence="4">
    <location>
        <begin position="17"/>
        <end position="27"/>
    </location>
</feature>
<evidence type="ECO:0000256" key="3">
    <source>
        <dbReference type="SAM" id="Coils"/>
    </source>
</evidence>
<evidence type="ECO:0000313" key="5">
    <source>
        <dbReference type="EMBL" id="TCP68642.1"/>
    </source>
</evidence>
<evidence type="ECO:0000256" key="4">
    <source>
        <dbReference type="SAM" id="MobiDB-lite"/>
    </source>
</evidence>
<dbReference type="OrthoDB" id="9768858at2"/>
<evidence type="ECO:0000256" key="1">
    <source>
        <dbReference type="ARBA" id="ARBA00005541"/>
    </source>
</evidence>
<accession>A0A4R2RW27</accession>
<keyword evidence="6" id="KW-1185">Reference proteome</keyword>
<dbReference type="Proteomes" id="UP000294813">
    <property type="component" value="Unassembled WGS sequence"/>
</dbReference>
<sequence length="411" mass="45537">MSTPSDPFATPGPFTPSGDSLASSPKVTSPHAWAGNPAAPPSAPAVPVPTATQAAPSDIATIATLPPEQQKQALQLAGQITPENPQSLIQYGVPVQAELSRFADSILDHVRAKDTGPVGELLGNLMIQLKEVNPSELSSEKSGFFTKLFGNAKRSTEKILARYQTVGNEIDHIAQQLDKARLQLLRDITLLETLFEKNRTYFRELNIYIAAAKYRLDELQNQTIPALQQKALQTNDATVLQTLDDAIQFAERLDKKIHDLLISRTVTMQTAPQIRLIQNNDHVLVEKLQSSILTTIPLWKNQIVLAVTLHRQQSALAMQRQVTDTTNDLLLRNSEMLKTNSIGVARENERGIVDLETLQKTQANLIATLEETLKIQQTGRAKRREAETELARMEQELKTQLTTLTTTPLKR</sequence>
<dbReference type="AlphaFoldDB" id="A0A4R2RW27"/>
<organism evidence="5 6">
    <name type="scientific">Heliophilum fasciatum</name>
    <dbReference type="NCBI Taxonomy" id="35700"/>
    <lineage>
        <taxon>Bacteria</taxon>
        <taxon>Bacillati</taxon>
        <taxon>Bacillota</taxon>
        <taxon>Clostridia</taxon>
        <taxon>Eubacteriales</taxon>
        <taxon>Heliobacteriaceae</taxon>
        <taxon>Heliophilum</taxon>
    </lineage>
</organism>
<gene>
    <name evidence="5" type="ORF">EDD73_10237</name>
</gene>
<comment type="similarity">
    <text evidence="1 2">Belongs to the TelA family.</text>
</comment>
<name>A0A4R2RW27_9FIRM</name>
<dbReference type="InterPro" id="IPR008863">
    <property type="entry name" value="Toxic_anion-R_TelA"/>
</dbReference>
<feature type="compositionally biased region" description="Pro residues" evidence="4">
    <location>
        <begin position="38"/>
        <end position="47"/>
    </location>
</feature>
<feature type="coiled-coil region" evidence="3">
    <location>
        <begin position="376"/>
        <end position="403"/>
    </location>
</feature>
<protein>
    <submittedName>
        <fullName evidence="5">Uncharacterized protein YaaN involved in tellurite resistance</fullName>
    </submittedName>
</protein>
<dbReference type="Pfam" id="PF05816">
    <property type="entry name" value="TelA"/>
    <property type="match status" value="1"/>
</dbReference>
<keyword evidence="3" id="KW-0175">Coiled coil</keyword>
<dbReference type="PANTHER" id="PTHR38432:SF1">
    <property type="entry name" value="TELA-LIKE PROTEIN SAOUHSC_01408"/>
    <property type="match status" value="1"/>
</dbReference>
<reference evidence="5 6" key="1">
    <citation type="submission" date="2019-03" db="EMBL/GenBank/DDBJ databases">
        <title>Genomic Encyclopedia of Type Strains, Phase IV (KMG-IV): sequencing the most valuable type-strain genomes for metagenomic binning, comparative biology and taxonomic classification.</title>
        <authorList>
            <person name="Goeker M."/>
        </authorList>
    </citation>
    <scope>NUCLEOTIDE SEQUENCE [LARGE SCALE GENOMIC DNA]</scope>
    <source>
        <strain evidence="5 6">DSM 11170</strain>
    </source>
</reference>
<dbReference type="EMBL" id="SLXT01000002">
    <property type="protein sequence ID" value="TCP68642.1"/>
    <property type="molecule type" value="Genomic_DNA"/>
</dbReference>